<proteinExistence type="predicted"/>
<feature type="transmembrane region" description="Helical" evidence="1">
    <location>
        <begin position="6"/>
        <end position="31"/>
    </location>
</feature>
<sequence length="47" mass="5088">MADKYTMISFAPSMAIVAAMVVGTFVAIYYLRKCIAKDAAKAAQRAE</sequence>
<name>A0A1H9IKM3_9GAMM</name>
<keyword evidence="3" id="KW-1185">Reference proteome</keyword>
<keyword evidence="1" id="KW-0812">Transmembrane</keyword>
<evidence type="ECO:0000256" key="1">
    <source>
        <dbReference type="SAM" id="Phobius"/>
    </source>
</evidence>
<accession>A0A1H9IKM3</accession>
<organism evidence="2 3">
    <name type="scientific">Amphritea atlantica</name>
    <dbReference type="NCBI Taxonomy" id="355243"/>
    <lineage>
        <taxon>Bacteria</taxon>
        <taxon>Pseudomonadati</taxon>
        <taxon>Pseudomonadota</taxon>
        <taxon>Gammaproteobacteria</taxon>
        <taxon>Oceanospirillales</taxon>
        <taxon>Oceanospirillaceae</taxon>
        <taxon>Amphritea</taxon>
    </lineage>
</organism>
<evidence type="ECO:0000313" key="3">
    <source>
        <dbReference type="Proteomes" id="UP000198749"/>
    </source>
</evidence>
<keyword evidence="1" id="KW-1133">Transmembrane helix</keyword>
<reference evidence="3" key="1">
    <citation type="submission" date="2016-10" db="EMBL/GenBank/DDBJ databases">
        <authorList>
            <person name="Varghese N."/>
            <person name="Submissions S."/>
        </authorList>
    </citation>
    <scope>NUCLEOTIDE SEQUENCE [LARGE SCALE GENOMIC DNA]</scope>
    <source>
        <strain evidence="3">DSM 18887</strain>
    </source>
</reference>
<dbReference type="Proteomes" id="UP000198749">
    <property type="component" value="Unassembled WGS sequence"/>
</dbReference>
<protein>
    <submittedName>
        <fullName evidence="2">Uncharacterized protein</fullName>
    </submittedName>
</protein>
<dbReference type="RefSeq" id="WP_175483535.1">
    <property type="nucleotide sequence ID" value="NZ_AP025284.1"/>
</dbReference>
<dbReference type="AlphaFoldDB" id="A0A1H9IKM3"/>
<dbReference type="EMBL" id="FOGB01000007">
    <property type="protein sequence ID" value="SEQ75153.1"/>
    <property type="molecule type" value="Genomic_DNA"/>
</dbReference>
<evidence type="ECO:0000313" key="2">
    <source>
        <dbReference type="EMBL" id="SEQ75153.1"/>
    </source>
</evidence>
<keyword evidence="1" id="KW-0472">Membrane</keyword>
<gene>
    <name evidence="2" type="ORF">SAMN03080615_02617</name>
</gene>